<evidence type="ECO:0000313" key="5">
    <source>
        <dbReference type="EMBL" id="MCS4158670.1"/>
    </source>
</evidence>
<evidence type="ECO:0000313" key="3">
    <source>
        <dbReference type="EMBL" id="MCS3951888.1"/>
    </source>
</evidence>
<dbReference type="EMBL" id="JANUBB010000007">
    <property type="protein sequence ID" value="MCS3951888.1"/>
    <property type="molecule type" value="Genomic_DNA"/>
</dbReference>
<dbReference type="PIRSF" id="PIRSF029826">
    <property type="entry name" value="UCP029826_pph"/>
    <property type="match status" value="1"/>
</dbReference>
<gene>
    <name evidence="4" type="ORF">GGP45_003175</name>
    <name evidence="2" type="ORF">GGP61_002850</name>
    <name evidence="1" type="ORF">GGP71_000269</name>
    <name evidence="3" type="ORF">GGP83_001844</name>
    <name evidence="5" type="ORF">GGP99_002647</name>
</gene>
<dbReference type="EMBL" id="JANUBL010000010">
    <property type="protein sequence ID" value="MCS4122808.1"/>
    <property type="molecule type" value="Genomic_DNA"/>
</dbReference>
<comment type="caution">
    <text evidence="1">The sequence shown here is derived from an EMBL/GenBank/DDBJ whole genome shotgun (WGS) entry which is preliminary data.</text>
</comment>
<dbReference type="Proteomes" id="UP001155010">
    <property type="component" value="Unassembled WGS sequence"/>
</dbReference>
<dbReference type="RefSeq" id="WP_112904375.1">
    <property type="nucleotide sequence ID" value="NZ_CALTRV010000006.1"/>
</dbReference>
<reference evidence="1" key="1">
    <citation type="submission" date="2022-08" db="EMBL/GenBank/DDBJ databases">
        <title>Genomic Encyclopedia of Type Strains, Phase V (KMG-V): Genome sequencing to study the core and pangenomes of soil and plant-associated prokaryotes.</title>
        <authorList>
            <person name="Whitman W."/>
        </authorList>
    </citation>
    <scope>NUCLEOTIDE SEQUENCE</scope>
    <source>
        <strain evidence="1">0</strain>
        <strain evidence="3">SP2017</strain>
        <strain evidence="5">SP3002</strain>
        <strain evidence="4">SP3026</strain>
        <strain evidence="2">SP3049</strain>
    </source>
</reference>
<dbReference type="InterPro" id="IPR025984">
    <property type="entry name" value="DCTPP"/>
</dbReference>
<dbReference type="GO" id="GO:0009143">
    <property type="term" value="P:nucleoside triphosphate catabolic process"/>
    <property type="evidence" value="ECO:0007669"/>
    <property type="project" value="InterPro"/>
</dbReference>
<evidence type="ECO:0000313" key="6">
    <source>
        <dbReference type="Proteomes" id="UP001155027"/>
    </source>
</evidence>
<dbReference type="EMBL" id="JANTZM010000013">
    <property type="protein sequence ID" value="MCS4158670.1"/>
    <property type="molecule type" value="Genomic_DNA"/>
</dbReference>
<proteinExistence type="predicted"/>
<dbReference type="AlphaFoldDB" id="A0A9X2PYE4"/>
<dbReference type="Proteomes" id="UP001155027">
    <property type="component" value="Unassembled WGS sequence"/>
</dbReference>
<dbReference type="SUPFAM" id="SSF101386">
    <property type="entry name" value="all-alpha NTP pyrophosphatases"/>
    <property type="match status" value="1"/>
</dbReference>
<evidence type="ECO:0000313" key="4">
    <source>
        <dbReference type="EMBL" id="MCS4122808.1"/>
    </source>
</evidence>
<protein>
    <submittedName>
        <fullName evidence="1">NTP pyrophosphatase (Non-canonical NTP hydrolase)</fullName>
    </submittedName>
</protein>
<dbReference type="InterPro" id="IPR052555">
    <property type="entry name" value="dCTP_Pyrophosphatase"/>
</dbReference>
<dbReference type="Proteomes" id="UP001155057">
    <property type="component" value="Unassembled WGS sequence"/>
</dbReference>
<organism evidence="1 6">
    <name type="scientific">Salinibacter ruber</name>
    <dbReference type="NCBI Taxonomy" id="146919"/>
    <lineage>
        <taxon>Bacteria</taxon>
        <taxon>Pseudomonadati</taxon>
        <taxon>Rhodothermota</taxon>
        <taxon>Rhodothermia</taxon>
        <taxon>Rhodothermales</taxon>
        <taxon>Salinibacteraceae</taxon>
        <taxon>Salinibacter</taxon>
    </lineage>
</organism>
<dbReference type="Proteomes" id="UP001155144">
    <property type="component" value="Unassembled WGS sequence"/>
</dbReference>
<evidence type="ECO:0000313" key="2">
    <source>
        <dbReference type="EMBL" id="MCS3711219.1"/>
    </source>
</evidence>
<accession>A0A9X2PYE4</accession>
<dbReference type="PANTHER" id="PTHR46523">
    <property type="entry name" value="DCTP PYROPHOSPHATASE 1"/>
    <property type="match status" value="1"/>
</dbReference>
<dbReference type="EMBL" id="JANUAE010000011">
    <property type="protein sequence ID" value="MCS3711219.1"/>
    <property type="molecule type" value="Genomic_DNA"/>
</dbReference>
<dbReference type="Proteomes" id="UP001155110">
    <property type="component" value="Unassembled WGS sequence"/>
</dbReference>
<name>A0A9X2PYE4_9BACT</name>
<dbReference type="PANTHER" id="PTHR46523:SF1">
    <property type="entry name" value="DCTP PYROPHOSPHATASE 1"/>
    <property type="match status" value="1"/>
</dbReference>
<dbReference type="CDD" id="cd11537">
    <property type="entry name" value="NTP-PPase_RS21-C6_like"/>
    <property type="match status" value="1"/>
</dbReference>
<evidence type="ECO:0000313" key="1">
    <source>
        <dbReference type="EMBL" id="MCS3676373.1"/>
    </source>
</evidence>
<keyword evidence="1" id="KW-0378">Hydrolase</keyword>
<dbReference type="Gene3D" id="1.10.287.1080">
    <property type="entry name" value="MazG-like"/>
    <property type="match status" value="1"/>
</dbReference>
<sequence>MPDAPTPPASIEEAIARVTRFREARDWDQYHTPRHLSRAVAVEASELEEEFLWKDDRDVAEHLRSEEGREAVEDEVGDVLISLLLFCERTGIDPLEALGAKLEKTKKKYPVEDA</sequence>
<dbReference type="Pfam" id="PF12643">
    <property type="entry name" value="MazG-like"/>
    <property type="match status" value="1"/>
</dbReference>
<dbReference type="EMBL" id="JANUAU010000001">
    <property type="protein sequence ID" value="MCS3676373.1"/>
    <property type="molecule type" value="Genomic_DNA"/>
</dbReference>
<dbReference type="GO" id="GO:0047429">
    <property type="term" value="F:nucleoside triphosphate diphosphatase activity"/>
    <property type="evidence" value="ECO:0007669"/>
    <property type="project" value="InterPro"/>
</dbReference>